<proteinExistence type="predicted"/>
<dbReference type="KEGG" id="aaqi:AAQM_1229"/>
<dbReference type="InterPro" id="IPR036567">
    <property type="entry name" value="RHF-like"/>
</dbReference>
<dbReference type="Proteomes" id="UP000502065">
    <property type="component" value="Chromosome"/>
</dbReference>
<dbReference type="InterPro" id="IPR038416">
    <property type="entry name" value="Ribosom_S30AE_C_sf"/>
</dbReference>
<evidence type="ECO:0000313" key="6">
    <source>
        <dbReference type="Proteomes" id="UP000502065"/>
    </source>
</evidence>
<keyword evidence="6" id="KW-1185">Reference proteome</keyword>
<feature type="domain" description="Sigma 54 modulation/S30EA ribosomal protein C-terminal" evidence="4">
    <location>
        <begin position="125"/>
        <end position="179"/>
    </location>
</feature>
<dbReference type="Gene3D" id="3.30.505.50">
    <property type="entry name" value="Sigma 54 modulation/S30EA ribosomal protein, C-terminal domain"/>
    <property type="match status" value="1"/>
</dbReference>
<reference evidence="5 6" key="1">
    <citation type="submission" date="2018-07" db="EMBL/GenBank/DDBJ databases">
        <title>Identification of phenol metabolism pathways in Arcobacter.</title>
        <authorList>
            <person name="Miller W.G."/>
            <person name="Yee E."/>
            <person name="Bono J.L."/>
        </authorList>
    </citation>
    <scope>NUCLEOTIDE SEQUENCE [LARGE SCALE GENOMIC DNA]</scope>
    <source>
        <strain evidence="5 6">W63</strain>
    </source>
</reference>
<evidence type="ECO:0000259" key="4">
    <source>
        <dbReference type="Pfam" id="PF16321"/>
    </source>
</evidence>
<dbReference type="InterPro" id="IPR003489">
    <property type="entry name" value="RHF/RaiA"/>
</dbReference>
<dbReference type="PANTHER" id="PTHR33231:SF1">
    <property type="entry name" value="30S RIBOSOMAL PROTEIN"/>
    <property type="match status" value="1"/>
</dbReference>
<keyword evidence="1" id="KW-0810">Translation regulation</keyword>
<dbReference type="GO" id="GO:0045900">
    <property type="term" value="P:negative regulation of translational elongation"/>
    <property type="evidence" value="ECO:0007669"/>
    <property type="project" value="TreeGrafter"/>
</dbReference>
<dbReference type="AlphaFoldDB" id="A0AAE7B4S6"/>
<comment type="subunit">
    <text evidence="2">Associates exclusively with 100S ribosomes, which are dimers of 70S ribosomes.</text>
</comment>
<dbReference type="InterPro" id="IPR050574">
    <property type="entry name" value="HPF/YfiA_ribosome-assoc"/>
</dbReference>
<dbReference type="Pfam" id="PF02482">
    <property type="entry name" value="Ribosomal_S30AE"/>
    <property type="match status" value="1"/>
</dbReference>
<evidence type="ECO:0000256" key="3">
    <source>
        <dbReference type="ARBA" id="ARBA00041148"/>
    </source>
</evidence>
<dbReference type="RefSeq" id="WP_129094268.1">
    <property type="nucleotide sequence ID" value="NZ_CBCSAE010000002.1"/>
</dbReference>
<accession>A0AAE7B4S6</accession>
<dbReference type="InterPro" id="IPR032528">
    <property type="entry name" value="Ribosom_S30AE_C"/>
</dbReference>
<dbReference type="GO" id="GO:0043024">
    <property type="term" value="F:ribosomal small subunit binding"/>
    <property type="evidence" value="ECO:0007669"/>
    <property type="project" value="TreeGrafter"/>
</dbReference>
<evidence type="ECO:0000256" key="2">
    <source>
        <dbReference type="ARBA" id="ARBA00038695"/>
    </source>
</evidence>
<organism evidence="5 6">
    <name type="scientific">Arcobacter aquimarinus</name>
    <dbReference type="NCBI Taxonomy" id="1315211"/>
    <lineage>
        <taxon>Bacteria</taxon>
        <taxon>Pseudomonadati</taxon>
        <taxon>Campylobacterota</taxon>
        <taxon>Epsilonproteobacteria</taxon>
        <taxon>Campylobacterales</taxon>
        <taxon>Arcobacteraceae</taxon>
        <taxon>Arcobacter</taxon>
    </lineage>
</organism>
<evidence type="ECO:0000256" key="1">
    <source>
        <dbReference type="ARBA" id="ARBA00022845"/>
    </source>
</evidence>
<dbReference type="NCBIfam" id="TIGR00741">
    <property type="entry name" value="yfiA"/>
    <property type="match status" value="1"/>
</dbReference>
<name>A0AAE7B4S6_9BACT</name>
<dbReference type="Gene3D" id="3.30.160.100">
    <property type="entry name" value="Ribosome hibernation promotion factor-like"/>
    <property type="match status" value="1"/>
</dbReference>
<gene>
    <name evidence="5" type="primary">raiA</name>
    <name evidence="5" type="ORF">AAQM_1229</name>
</gene>
<evidence type="ECO:0000313" key="5">
    <source>
        <dbReference type="EMBL" id="QKE25980.1"/>
    </source>
</evidence>
<dbReference type="Pfam" id="PF16321">
    <property type="entry name" value="Ribosom_S30AE_C"/>
    <property type="match status" value="1"/>
</dbReference>
<dbReference type="GO" id="GO:0022627">
    <property type="term" value="C:cytosolic small ribosomal subunit"/>
    <property type="evidence" value="ECO:0007669"/>
    <property type="project" value="TreeGrafter"/>
</dbReference>
<dbReference type="PANTHER" id="PTHR33231">
    <property type="entry name" value="30S RIBOSOMAL PROTEIN"/>
    <property type="match status" value="1"/>
</dbReference>
<dbReference type="SUPFAM" id="SSF69754">
    <property type="entry name" value="Ribosome binding protein Y (YfiA homologue)"/>
    <property type="match status" value="1"/>
</dbReference>
<dbReference type="CDD" id="cd00552">
    <property type="entry name" value="RaiA"/>
    <property type="match status" value="1"/>
</dbReference>
<sequence length="180" mass="20580">MNTSIVGRHIDLTDAIKNYINSSVEVFKKYNLDIISVNSIIDQDEKHGKKGFTFEFTLNIAHLDTIVVKQKDKDLYAAIDIAVDRVSKVLRRHHDKVAAHKATKLTEVVASEIQDKIALELEKFEDEITPIRLTSYKPMDIEEALEELKASDALFKVFYDKDDVMRVLYKSSTPGKFGLY</sequence>
<dbReference type="EMBL" id="CP030944">
    <property type="protein sequence ID" value="QKE25980.1"/>
    <property type="molecule type" value="Genomic_DNA"/>
</dbReference>
<protein>
    <recommendedName>
        <fullName evidence="3">Ribosome hibernation promoting factor</fullName>
    </recommendedName>
</protein>